<comment type="caution">
    <text evidence="1">The sequence shown here is derived from an EMBL/GenBank/DDBJ whole genome shotgun (WGS) entry which is preliminary data.</text>
</comment>
<gene>
    <name evidence="1" type="ORF">HPP92_006965</name>
</gene>
<keyword evidence="2" id="KW-1185">Reference proteome</keyword>
<reference evidence="1 2" key="1">
    <citation type="journal article" date="2020" name="Nat. Food">
        <title>A phased Vanilla planifolia genome enables genetic improvement of flavour and production.</title>
        <authorList>
            <person name="Hasing T."/>
            <person name="Tang H."/>
            <person name="Brym M."/>
            <person name="Khazi F."/>
            <person name="Huang T."/>
            <person name="Chambers A.H."/>
        </authorList>
    </citation>
    <scope>NUCLEOTIDE SEQUENCE [LARGE SCALE GENOMIC DNA]</scope>
    <source>
        <tissue evidence="1">Leaf</tissue>
    </source>
</reference>
<dbReference type="Proteomes" id="UP000636800">
    <property type="component" value="Chromosome 3"/>
</dbReference>
<evidence type="ECO:0000313" key="2">
    <source>
        <dbReference type="Proteomes" id="UP000636800"/>
    </source>
</evidence>
<name>A0A835V5F8_VANPL</name>
<sequence>MLLSSVIGVSLRRRFYVLLLTPPPRILIGEVKNLSSPSLSTATPRDEYFGAIHHISNIVRRDFYLERTLNRLRLPPPTNDLVLRVLRATATSHPLPALRFFSWARSRPSYSPSSAEFDSLLFP</sequence>
<evidence type="ECO:0000313" key="1">
    <source>
        <dbReference type="EMBL" id="KAG0488154.1"/>
    </source>
</evidence>
<proteinExistence type="predicted"/>
<dbReference type="EMBL" id="JADCNL010000003">
    <property type="protein sequence ID" value="KAG0488154.1"/>
    <property type="molecule type" value="Genomic_DNA"/>
</dbReference>
<protein>
    <submittedName>
        <fullName evidence="1">Uncharacterized protein</fullName>
    </submittedName>
</protein>
<organism evidence="1 2">
    <name type="scientific">Vanilla planifolia</name>
    <name type="common">Vanilla</name>
    <dbReference type="NCBI Taxonomy" id="51239"/>
    <lineage>
        <taxon>Eukaryota</taxon>
        <taxon>Viridiplantae</taxon>
        <taxon>Streptophyta</taxon>
        <taxon>Embryophyta</taxon>
        <taxon>Tracheophyta</taxon>
        <taxon>Spermatophyta</taxon>
        <taxon>Magnoliopsida</taxon>
        <taxon>Liliopsida</taxon>
        <taxon>Asparagales</taxon>
        <taxon>Orchidaceae</taxon>
        <taxon>Vanilloideae</taxon>
        <taxon>Vanilleae</taxon>
        <taxon>Vanilla</taxon>
    </lineage>
</organism>
<dbReference type="AlphaFoldDB" id="A0A835V5F8"/>
<accession>A0A835V5F8</accession>